<evidence type="ECO:0000313" key="1">
    <source>
        <dbReference type="EMBL" id="GEM49249.1"/>
    </source>
</evidence>
<dbReference type="AlphaFoldDB" id="A0A511N8S6"/>
<dbReference type="InterPro" id="IPR029062">
    <property type="entry name" value="Class_I_gatase-like"/>
</dbReference>
<evidence type="ECO:0000313" key="2">
    <source>
        <dbReference type="Proteomes" id="UP000321306"/>
    </source>
</evidence>
<gene>
    <name evidence="1" type="ORF">DC3_48840</name>
</gene>
<dbReference type="SUPFAM" id="SSF52317">
    <property type="entry name" value="Class I glutamine amidotransferase-like"/>
    <property type="match status" value="1"/>
</dbReference>
<accession>A0A511N8S6</accession>
<dbReference type="EMBL" id="BJXB01000030">
    <property type="protein sequence ID" value="GEM49249.1"/>
    <property type="molecule type" value="Genomic_DNA"/>
</dbReference>
<dbReference type="RefSeq" id="WP_146889432.1">
    <property type="nucleotide sequence ID" value="NZ_BJXB01000030.1"/>
</dbReference>
<organism evidence="1 2">
    <name type="scientific">Deinococcus cellulosilyticus (strain DSM 18568 / NBRC 106333 / KACC 11606 / 5516J-15)</name>
    <dbReference type="NCBI Taxonomy" id="1223518"/>
    <lineage>
        <taxon>Bacteria</taxon>
        <taxon>Thermotogati</taxon>
        <taxon>Deinococcota</taxon>
        <taxon>Deinococci</taxon>
        <taxon>Deinococcales</taxon>
        <taxon>Deinococcaceae</taxon>
        <taxon>Deinococcus</taxon>
    </lineage>
</organism>
<comment type="caution">
    <text evidence="1">The sequence shown here is derived from an EMBL/GenBank/DDBJ whole genome shotgun (WGS) entry which is preliminary data.</text>
</comment>
<reference evidence="1 2" key="1">
    <citation type="submission" date="2019-07" db="EMBL/GenBank/DDBJ databases">
        <title>Whole genome shotgun sequence of Deinococcus cellulosilyticus NBRC 106333.</title>
        <authorList>
            <person name="Hosoyama A."/>
            <person name="Uohara A."/>
            <person name="Ohji S."/>
            <person name="Ichikawa N."/>
        </authorList>
    </citation>
    <scope>NUCLEOTIDE SEQUENCE [LARGE SCALE GENOMIC DNA]</scope>
    <source>
        <strain evidence="1 2">NBRC 106333</strain>
    </source>
</reference>
<proteinExistence type="predicted"/>
<protein>
    <submittedName>
        <fullName evidence="1">Uncharacterized protein</fullName>
    </submittedName>
</protein>
<dbReference type="Proteomes" id="UP000321306">
    <property type="component" value="Unassembled WGS sequence"/>
</dbReference>
<dbReference type="PROSITE" id="PS51257">
    <property type="entry name" value="PROKAR_LIPOPROTEIN"/>
    <property type="match status" value="1"/>
</dbReference>
<sequence>MNHRALSLIPITAALFISCNPTTPPANPGPVPPTGEKAIKIAGKLLAPDGTTPIANALVYVPDSSIATIKAQALACGTPPNATWAATCTGPDGSFSFEAETQNSTFKVVFKKGSFEAESQVNAQNGQANVGNVKLNNDPTKGAPKMAVVTGSYDRIQNILAKLGYGQLANGELKLGTEQFDLFDGDDSLETSDPSVEALFTDGNDAGTQADIFNYDIVFFNCGTQELLTPQDAALLRQYVQGGGKIYASDLAYDYVEQAFPEHVDFFGSDGTAETVAEEIGMAEVGNEDIETQATVDGNLKAWLQTVTCRTGNCVSPDGTVHIEGFAGSWAVINQPHPAKKTEVKVWSSGNVNWTDNRGDEVVKGSGVKPLSVTFPFGNGKVLYTSYHSEPGTEAGLTPQERILQYLVFEL</sequence>
<name>A0A511N8S6_DEIC1</name>
<dbReference type="OrthoDB" id="1409998at2"/>
<keyword evidence="2" id="KW-1185">Reference proteome</keyword>